<dbReference type="AlphaFoldDB" id="A0A2L0EI99"/>
<feature type="region of interest" description="Disordered" evidence="1">
    <location>
        <begin position="114"/>
        <end position="136"/>
    </location>
</feature>
<feature type="region of interest" description="Disordered" evidence="1">
    <location>
        <begin position="321"/>
        <end position="350"/>
    </location>
</feature>
<sequence>MLGEQQRVGLAARLEPRAGEPVAQGAILLREHRVGPLAEQRVAEGVLLLARKAAVRPADEHRLVDQVHEPAGDLGARRLPAEQRGDAPVPEHLAEEARGPEHPARVEIEALEARPDHRHDGLRQRAPRGAAGAGRGPDQLLEVERVALGLIHDARDGGVVDEAAEQLAREPLGGPARQGPEVHHVCAPLGPQVGEGLVDLRPREGQHEEGRLVGGAERGVHEAHGGRVAPVQILEEEQDRTLGARGADQILEGALHLLGHEERVAARGPERVAVVVGQRGADELADELGDTPPVGGRDDPIHPGAEPVPALVERLAAEHADGAAQGLAEQAERGAVAERVPPADPHRERLAPPLQGAEELLRQARFPGPGRRDRDERLRLPLRDALGEGLLEARELALPADAGRGLAEEQPRGVRVLRLAPELRPRVAVAHVEARVEQRGGHLVDGDGGEPRPRELPRRAVDCVAQGEPARDIVDAAGDGDGPLAGDGPQREGQARGARRPILGDAAVAERDGDGLVGEQLEPAAGRRGRAAELRDGLVGVAAGDERRSLRAHRTGAPADQHHGHQAALGGPERPRQRRGVAARRVRPGDRLHLGEQVRAVAGPREGVLREHPAHERVEGGRHVGAHLPEPRRFVEDELGEQRHRVVGLERRPPGQRLVEHGAEREDVDRRREVRVSAGLLRRHVPRRAEQRPGLRHAGERPEPGDAEVDELHPADGAADEEEVARLDVAVNGAAAVELGERAGHTPREGQRLVGVEPPPPEERGEILAVEPLHGEVERALLGLSVCDVAYDRGVIEIGEGAGFPLEPVEVFDRVAAQDLERDRGISGVVEGLEDLAHPSRAGAPSKKEATADSIPETHDEQNTDPGRARATVLSSTGREPRR</sequence>
<feature type="compositionally biased region" description="Polar residues" evidence="1">
    <location>
        <begin position="873"/>
        <end position="883"/>
    </location>
</feature>
<proteinExistence type="predicted"/>
<dbReference type="Proteomes" id="UP000238348">
    <property type="component" value="Chromosome"/>
</dbReference>
<feature type="region of interest" description="Disordered" evidence="1">
    <location>
        <begin position="553"/>
        <end position="585"/>
    </location>
</feature>
<evidence type="ECO:0000313" key="3">
    <source>
        <dbReference type="Proteomes" id="UP000238348"/>
    </source>
</evidence>
<feature type="compositionally biased region" description="Basic and acidic residues" evidence="1">
    <location>
        <begin position="687"/>
        <end position="711"/>
    </location>
</feature>
<organism evidence="2 3">
    <name type="scientific">Sorangium cellulosum</name>
    <name type="common">Polyangium cellulosum</name>
    <dbReference type="NCBI Taxonomy" id="56"/>
    <lineage>
        <taxon>Bacteria</taxon>
        <taxon>Pseudomonadati</taxon>
        <taxon>Myxococcota</taxon>
        <taxon>Polyangia</taxon>
        <taxon>Polyangiales</taxon>
        <taxon>Polyangiaceae</taxon>
        <taxon>Sorangium</taxon>
    </lineage>
</organism>
<feature type="compositionally biased region" description="Basic and acidic residues" evidence="1">
    <location>
        <begin position="846"/>
        <end position="862"/>
    </location>
</feature>
<gene>
    <name evidence="2" type="ORF">SOCE26_004040</name>
</gene>
<accession>A0A2L0EI99</accession>
<dbReference type="EMBL" id="CP012673">
    <property type="protein sequence ID" value="AUX39022.1"/>
    <property type="molecule type" value="Genomic_DNA"/>
</dbReference>
<name>A0A2L0EI99_SORCE</name>
<evidence type="ECO:0000313" key="2">
    <source>
        <dbReference type="EMBL" id="AUX39022.1"/>
    </source>
</evidence>
<feature type="region of interest" description="Disordered" evidence="1">
    <location>
        <begin position="739"/>
        <end position="763"/>
    </location>
</feature>
<evidence type="ECO:0000256" key="1">
    <source>
        <dbReference type="SAM" id="MobiDB-lite"/>
    </source>
</evidence>
<feature type="region of interest" description="Disordered" evidence="1">
    <location>
        <begin position="439"/>
        <end position="459"/>
    </location>
</feature>
<feature type="compositionally biased region" description="Basic residues" evidence="1">
    <location>
        <begin position="576"/>
        <end position="585"/>
    </location>
</feature>
<feature type="region of interest" description="Disordered" evidence="1">
    <location>
        <begin position="473"/>
        <end position="531"/>
    </location>
</feature>
<feature type="compositionally biased region" description="Basic and acidic residues" evidence="1">
    <location>
        <begin position="114"/>
        <end position="123"/>
    </location>
</feature>
<reference evidence="2 3" key="1">
    <citation type="submission" date="2015-09" db="EMBL/GenBank/DDBJ databases">
        <title>Sorangium comparison.</title>
        <authorList>
            <person name="Zaburannyi N."/>
            <person name="Bunk B."/>
            <person name="Overmann J."/>
            <person name="Mueller R."/>
        </authorList>
    </citation>
    <scope>NUCLEOTIDE SEQUENCE [LARGE SCALE GENOMIC DNA]</scope>
    <source>
        <strain evidence="2 3">So ce26</strain>
    </source>
</reference>
<feature type="region of interest" description="Disordered" evidence="1">
    <location>
        <begin position="831"/>
        <end position="883"/>
    </location>
</feature>
<feature type="compositionally biased region" description="Basic and acidic residues" evidence="1">
    <location>
        <begin position="739"/>
        <end position="751"/>
    </location>
</feature>
<feature type="region of interest" description="Disordered" evidence="1">
    <location>
        <begin position="682"/>
        <end position="711"/>
    </location>
</feature>
<protein>
    <submittedName>
        <fullName evidence="2">Uncharacterized protein</fullName>
    </submittedName>
</protein>